<dbReference type="InterPro" id="IPR020568">
    <property type="entry name" value="Ribosomal_Su5_D2-typ_SF"/>
</dbReference>
<sequence>MTGRFYTTIRHATSAEIDVKNSRFLARIEPVTDETAARAIIDTTRREHWDARHHCSAFILGNTQQTRRSNDDGEPSGTAGMPILETIAGHGLTDIVVVVTRWFGGTLLGTGGLVRAYTEATLAAINTAEKVTYAEGKRLRVTTNMNSAGKLENALRAAGCVFHNVEYTTSSVIMHVDIRCGREKDIQELVAVTSSGHGSTTITGATWSPIDINPH</sequence>
<dbReference type="GO" id="GO:0005737">
    <property type="term" value="C:cytoplasm"/>
    <property type="evidence" value="ECO:0007669"/>
    <property type="project" value="TreeGrafter"/>
</dbReference>
<dbReference type="InterPro" id="IPR020569">
    <property type="entry name" value="UPF0029_Impact_CS"/>
</dbReference>
<gene>
    <name evidence="4" type="primary">yigZ</name>
    <name evidence="4" type="ORF">NCTC7915_00880</name>
</gene>
<dbReference type="RefSeq" id="WP_115030139.1">
    <property type="nucleotide sequence ID" value="NZ_UFYA01000001.1"/>
</dbReference>
<dbReference type="InterPro" id="IPR001498">
    <property type="entry name" value="Impact_N"/>
</dbReference>
<dbReference type="Proteomes" id="UP000254118">
    <property type="component" value="Unassembled WGS sequence"/>
</dbReference>
<dbReference type="InterPro" id="IPR023582">
    <property type="entry name" value="Impact"/>
</dbReference>
<proteinExistence type="inferred from homology"/>
<evidence type="ECO:0000256" key="1">
    <source>
        <dbReference type="ARBA" id="ARBA00007665"/>
    </source>
</evidence>
<evidence type="ECO:0000256" key="2">
    <source>
        <dbReference type="SAM" id="MobiDB-lite"/>
    </source>
</evidence>
<dbReference type="PANTHER" id="PTHR16301">
    <property type="entry name" value="IMPACT-RELATED"/>
    <property type="match status" value="1"/>
</dbReference>
<dbReference type="GO" id="GO:0006446">
    <property type="term" value="P:regulation of translational initiation"/>
    <property type="evidence" value="ECO:0007669"/>
    <property type="project" value="TreeGrafter"/>
</dbReference>
<dbReference type="SUPFAM" id="SSF54211">
    <property type="entry name" value="Ribosomal protein S5 domain 2-like"/>
    <property type="match status" value="1"/>
</dbReference>
<dbReference type="PANTHER" id="PTHR16301:SF20">
    <property type="entry name" value="IMPACT FAMILY MEMBER YIGZ"/>
    <property type="match status" value="1"/>
</dbReference>
<protein>
    <submittedName>
        <fullName evidence="4">IMPACT family member yigZ</fullName>
    </submittedName>
</protein>
<evidence type="ECO:0000259" key="3">
    <source>
        <dbReference type="Pfam" id="PF01205"/>
    </source>
</evidence>
<evidence type="ECO:0000313" key="5">
    <source>
        <dbReference type="Proteomes" id="UP000254118"/>
    </source>
</evidence>
<reference evidence="4 5" key="1">
    <citation type="submission" date="2018-06" db="EMBL/GenBank/DDBJ databases">
        <authorList>
            <consortium name="Pathogen Informatics"/>
            <person name="Doyle S."/>
        </authorList>
    </citation>
    <scope>NUCLEOTIDE SEQUENCE [LARGE SCALE GENOMIC DNA]</scope>
    <source>
        <strain evidence="4 5">NCTC7915</strain>
    </source>
</reference>
<organism evidence="4 5">
    <name type="scientific">Dermatophilus congolensis</name>
    <dbReference type="NCBI Taxonomy" id="1863"/>
    <lineage>
        <taxon>Bacteria</taxon>
        <taxon>Bacillati</taxon>
        <taxon>Actinomycetota</taxon>
        <taxon>Actinomycetes</taxon>
        <taxon>Micrococcales</taxon>
        <taxon>Dermatophilaceae</taxon>
        <taxon>Dermatophilus</taxon>
    </lineage>
</organism>
<dbReference type="EMBL" id="UFYA01000001">
    <property type="protein sequence ID" value="STD07901.1"/>
    <property type="molecule type" value="Genomic_DNA"/>
</dbReference>
<dbReference type="InterPro" id="IPR036956">
    <property type="entry name" value="Impact_N_sf"/>
</dbReference>
<feature type="domain" description="Impact N-terminal" evidence="3">
    <location>
        <begin position="20"/>
        <end position="124"/>
    </location>
</feature>
<name>A0AA46H090_9MICO</name>
<dbReference type="Gene3D" id="3.30.230.30">
    <property type="entry name" value="Impact, N-terminal domain"/>
    <property type="match status" value="1"/>
</dbReference>
<evidence type="ECO:0000313" key="4">
    <source>
        <dbReference type="EMBL" id="STD07901.1"/>
    </source>
</evidence>
<feature type="region of interest" description="Disordered" evidence="2">
    <location>
        <begin position="61"/>
        <end position="80"/>
    </location>
</feature>
<accession>A0AA46H090</accession>
<dbReference type="Pfam" id="PF01205">
    <property type="entry name" value="Impact_N"/>
    <property type="match status" value="1"/>
</dbReference>
<dbReference type="AlphaFoldDB" id="A0AA46H090"/>
<comment type="similarity">
    <text evidence="1">Belongs to the IMPACT family.</text>
</comment>
<dbReference type="PROSITE" id="PS00910">
    <property type="entry name" value="UPF0029"/>
    <property type="match status" value="1"/>
</dbReference>
<comment type="caution">
    <text evidence="4">The sequence shown here is derived from an EMBL/GenBank/DDBJ whole genome shotgun (WGS) entry which is preliminary data.</text>
</comment>